<proteinExistence type="predicted"/>
<reference evidence="1" key="1">
    <citation type="submission" date="2020-11" db="EMBL/GenBank/DDBJ databases">
        <authorList>
            <person name="Whitehead M."/>
        </authorList>
    </citation>
    <scope>NUCLEOTIDE SEQUENCE</scope>
    <source>
        <strain evidence="1">EGII</strain>
    </source>
</reference>
<accession>A0A811V6L8</accession>
<gene>
    <name evidence="1" type="ORF">CCAP1982_LOCUS13847</name>
</gene>
<dbReference type="Proteomes" id="UP000606786">
    <property type="component" value="Unassembled WGS sequence"/>
</dbReference>
<sequence>MARTLSSLEYTDNVDDAAAGGAHISKVLKYNKLAFETFGKNYVFFGPFWCTNTLGVFEHMWVSNVK</sequence>
<comment type="caution">
    <text evidence="1">The sequence shown here is derived from an EMBL/GenBank/DDBJ whole genome shotgun (WGS) entry which is preliminary data.</text>
</comment>
<evidence type="ECO:0000313" key="2">
    <source>
        <dbReference type="Proteomes" id="UP000606786"/>
    </source>
</evidence>
<dbReference type="AlphaFoldDB" id="A0A811V6L8"/>
<keyword evidence="2" id="KW-1185">Reference proteome</keyword>
<protein>
    <submittedName>
        <fullName evidence="1">(Mediterranean fruit fly) hypothetical protein</fullName>
    </submittedName>
</protein>
<dbReference type="EMBL" id="CAJHJT010000034">
    <property type="protein sequence ID" value="CAD7005487.1"/>
    <property type="molecule type" value="Genomic_DNA"/>
</dbReference>
<organism evidence="1 2">
    <name type="scientific">Ceratitis capitata</name>
    <name type="common">Mediterranean fruit fly</name>
    <name type="synonym">Tephritis capitata</name>
    <dbReference type="NCBI Taxonomy" id="7213"/>
    <lineage>
        <taxon>Eukaryota</taxon>
        <taxon>Metazoa</taxon>
        <taxon>Ecdysozoa</taxon>
        <taxon>Arthropoda</taxon>
        <taxon>Hexapoda</taxon>
        <taxon>Insecta</taxon>
        <taxon>Pterygota</taxon>
        <taxon>Neoptera</taxon>
        <taxon>Endopterygota</taxon>
        <taxon>Diptera</taxon>
        <taxon>Brachycera</taxon>
        <taxon>Muscomorpha</taxon>
        <taxon>Tephritoidea</taxon>
        <taxon>Tephritidae</taxon>
        <taxon>Ceratitis</taxon>
        <taxon>Ceratitis</taxon>
    </lineage>
</organism>
<name>A0A811V6L8_CERCA</name>
<evidence type="ECO:0000313" key="1">
    <source>
        <dbReference type="EMBL" id="CAD7005487.1"/>
    </source>
</evidence>